<dbReference type="RefSeq" id="WP_314013632.1">
    <property type="nucleotide sequence ID" value="NZ_JAVTTP010000001.1"/>
</dbReference>
<dbReference type="Pfam" id="PF09357">
    <property type="entry name" value="RteC"/>
    <property type="match status" value="1"/>
</dbReference>
<proteinExistence type="predicted"/>
<dbReference type="InterPro" id="IPR018534">
    <property type="entry name" value="Tet_reg_excision_RteC"/>
</dbReference>
<reference evidence="1 2" key="1">
    <citation type="submission" date="2023-09" db="EMBL/GenBank/DDBJ databases">
        <title>Novel taxa isolated from Blanes Bay.</title>
        <authorList>
            <person name="Rey-Velasco X."/>
            <person name="Lucena T."/>
        </authorList>
    </citation>
    <scope>NUCLEOTIDE SEQUENCE [LARGE SCALE GENOMIC DNA]</scope>
    <source>
        <strain evidence="1 2">S334</strain>
    </source>
</reference>
<comment type="caution">
    <text evidence="1">The sequence shown here is derived from an EMBL/GenBank/DDBJ whole genome shotgun (WGS) entry which is preliminary data.</text>
</comment>
<evidence type="ECO:0000313" key="2">
    <source>
        <dbReference type="Proteomes" id="UP001250656"/>
    </source>
</evidence>
<name>A0ABU3L555_9FLAO</name>
<dbReference type="EMBL" id="JAVTTP010000001">
    <property type="protein sequence ID" value="MDT7828354.1"/>
    <property type="molecule type" value="Genomic_DNA"/>
</dbReference>
<evidence type="ECO:0000313" key="1">
    <source>
        <dbReference type="EMBL" id="MDT7828354.1"/>
    </source>
</evidence>
<organism evidence="1 2">
    <name type="scientific">Pricia mediterranea</name>
    <dbReference type="NCBI Taxonomy" id="3076079"/>
    <lineage>
        <taxon>Bacteria</taxon>
        <taxon>Pseudomonadati</taxon>
        <taxon>Bacteroidota</taxon>
        <taxon>Flavobacteriia</taxon>
        <taxon>Flavobacteriales</taxon>
        <taxon>Flavobacteriaceae</taxon>
        <taxon>Pricia</taxon>
    </lineage>
</organism>
<keyword evidence="2" id="KW-1185">Reference proteome</keyword>
<sequence length="280" mass="32397">MVYQKLLEDFEDTLREAKKKAAGTMQEAVAGIKVCQDFLDMMRGAVAEHGFKNASTEIDFFKNVKSGPLSRLIYYTEVRSFEMNVPKWDEQARSEYIKAEIDRINSFLEDNLDFRFYMDSGGNDRDERFFTRKFLNAAPISLSGPYYRDSLFNTSHDGLWARVMGQELYGNFLNDLVSELYRVPNESRSETNATEYRFTMPATAAIELIYALKLAGFINHGDFEIKAFVEFFSETFNLAIKDPYGLFKQIAQRKTDRAKYLNRLTDALLSELETRDGYIP</sequence>
<gene>
    <name evidence="1" type="ORF">RQM65_06735</name>
</gene>
<accession>A0ABU3L555</accession>
<dbReference type="Proteomes" id="UP001250656">
    <property type="component" value="Unassembled WGS sequence"/>
</dbReference>
<protein>
    <submittedName>
        <fullName evidence="1">RteC domain-containing protein</fullName>
    </submittedName>
</protein>